<dbReference type="Gene3D" id="3.30.420.80">
    <property type="entry name" value="Ribosomal protein S11"/>
    <property type="match status" value="1"/>
</dbReference>
<comment type="similarity">
    <text evidence="1 7 8">Belongs to the universal ribosomal protein uS11 family.</text>
</comment>
<dbReference type="Pfam" id="PF00411">
    <property type="entry name" value="Ribosomal_S11"/>
    <property type="match status" value="1"/>
</dbReference>
<keyword evidence="2 7" id="KW-0699">rRNA-binding</keyword>
<evidence type="ECO:0000313" key="11">
    <source>
        <dbReference type="Proteomes" id="UP001597375"/>
    </source>
</evidence>
<dbReference type="InterPro" id="IPR018102">
    <property type="entry name" value="Ribosomal_uS11_CS"/>
</dbReference>
<feature type="compositionally biased region" description="Low complexity" evidence="9">
    <location>
        <begin position="13"/>
        <end position="31"/>
    </location>
</feature>
<dbReference type="Proteomes" id="UP001597375">
    <property type="component" value="Unassembled WGS sequence"/>
</dbReference>
<comment type="function">
    <text evidence="7">Located on the platform of the 30S subunit, it bridges several disparate RNA helices of the 16S rRNA. Forms part of the Shine-Dalgarno cleft in the 70S ribosome.</text>
</comment>
<accession>A0ABW5DAT0</accession>
<evidence type="ECO:0000256" key="9">
    <source>
        <dbReference type="SAM" id="MobiDB-lite"/>
    </source>
</evidence>
<feature type="compositionally biased region" description="Basic and acidic residues" evidence="9">
    <location>
        <begin position="32"/>
        <end position="43"/>
    </location>
</feature>
<proteinExistence type="inferred from homology"/>
<keyword evidence="5 7" id="KW-0687">Ribonucleoprotein</keyword>
<name>A0ABW5DAT0_9BACT</name>
<evidence type="ECO:0000256" key="1">
    <source>
        <dbReference type="ARBA" id="ARBA00006194"/>
    </source>
</evidence>
<sequence>MSEETNNKEAEEVVAPAAEAKPETPAAAPAGKSDEAPAAKADKAAPAAEATAAPKADAATALNPDGTPKKEAKKDIFAEIGGGEEEVKIHKAKGSKNVSRGIVHVTATFNNTLVSVTDANGNSIGWSSAGKMGFKGSRKSTAYAAQVVSQDACRQAMGHGLKEVDVRVKGPGSGRESAVRAVQGLGLDILSIRDVTPIPHNGCRPKKARRV</sequence>
<dbReference type="HAMAP" id="MF_01310">
    <property type="entry name" value="Ribosomal_uS11"/>
    <property type="match status" value="1"/>
</dbReference>
<protein>
    <recommendedName>
        <fullName evidence="6 7">Small ribosomal subunit protein uS11</fullName>
    </recommendedName>
</protein>
<evidence type="ECO:0000256" key="2">
    <source>
        <dbReference type="ARBA" id="ARBA00022730"/>
    </source>
</evidence>
<evidence type="ECO:0000313" key="10">
    <source>
        <dbReference type="EMBL" id="MFD2257649.1"/>
    </source>
</evidence>
<feature type="compositionally biased region" description="Low complexity" evidence="9">
    <location>
        <begin position="44"/>
        <end position="61"/>
    </location>
</feature>
<dbReference type="NCBIfam" id="NF003698">
    <property type="entry name" value="PRK05309.1"/>
    <property type="match status" value="1"/>
</dbReference>
<evidence type="ECO:0000256" key="5">
    <source>
        <dbReference type="ARBA" id="ARBA00023274"/>
    </source>
</evidence>
<dbReference type="SUPFAM" id="SSF53137">
    <property type="entry name" value="Translational machinery components"/>
    <property type="match status" value="1"/>
</dbReference>
<keyword evidence="4 7" id="KW-0689">Ribosomal protein</keyword>
<dbReference type="GO" id="GO:0005840">
    <property type="term" value="C:ribosome"/>
    <property type="evidence" value="ECO:0007669"/>
    <property type="project" value="UniProtKB-KW"/>
</dbReference>
<keyword evidence="3 7" id="KW-0694">RNA-binding</keyword>
<evidence type="ECO:0000256" key="4">
    <source>
        <dbReference type="ARBA" id="ARBA00022980"/>
    </source>
</evidence>
<evidence type="ECO:0000256" key="7">
    <source>
        <dbReference type="HAMAP-Rule" id="MF_01310"/>
    </source>
</evidence>
<feature type="region of interest" description="Disordered" evidence="9">
    <location>
        <begin position="1"/>
        <end position="70"/>
    </location>
</feature>
<dbReference type="PANTHER" id="PTHR11759">
    <property type="entry name" value="40S RIBOSOMAL PROTEIN S14/30S RIBOSOMAL PROTEIN S11"/>
    <property type="match status" value="1"/>
</dbReference>
<dbReference type="InterPro" id="IPR019981">
    <property type="entry name" value="Ribosomal_uS11_bac-type"/>
</dbReference>
<dbReference type="InterPro" id="IPR001971">
    <property type="entry name" value="Ribosomal_uS11"/>
</dbReference>
<dbReference type="InterPro" id="IPR036967">
    <property type="entry name" value="Ribosomal_uS11_sf"/>
</dbReference>
<gene>
    <name evidence="7 10" type="primary">rpsK</name>
    <name evidence="10" type="ORF">ACFSSA_13280</name>
</gene>
<evidence type="ECO:0000256" key="3">
    <source>
        <dbReference type="ARBA" id="ARBA00022884"/>
    </source>
</evidence>
<dbReference type="NCBIfam" id="TIGR03632">
    <property type="entry name" value="uS11_bact"/>
    <property type="match status" value="1"/>
</dbReference>
<dbReference type="PROSITE" id="PS00054">
    <property type="entry name" value="RIBOSOMAL_S11"/>
    <property type="match status" value="1"/>
</dbReference>
<keyword evidence="11" id="KW-1185">Reference proteome</keyword>
<comment type="subunit">
    <text evidence="7">Part of the 30S ribosomal subunit. Interacts with proteins S7 and S18. Binds to IF-3.</text>
</comment>
<comment type="caution">
    <text evidence="10">The sequence shown here is derived from an EMBL/GenBank/DDBJ whole genome shotgun (WGS) entry which is preliminary data.</text>
</comment>
<dbReference type="RefSeq" id="WP_386820979.1">
    <property type="nucleotide sequence ID" value="NZ_JBHUIT010000031.1"/>
</dbReference>
<organism evidence="10 11">
    <name type="scientific">Luteolibacter algae</name>
    <dbReference type="NCBI Taxonomy" id="454151"/>
    <lineage>
        <taxon>Bacteria</taxon>
        <taxon>Pseudomonadati</taxon>
        <taxon>Verrucomicrobiota</taxon>
        <taxon>Verrucomicrobiia</taxon>
        <taxon>Verrucomicrobiales</taxon>
        <taxon>Verrucomicrobiaceae</taxon>
        <taxon>Luteolibacter</taxon>
    </lineage>
</organism>
<dbReference type="EMBL" id="JBHUIT010000031">
    <property type="protein sequence ID" value="MFD2257649.1"/>
    <property type="molecule type" value="Genomic_DNA"/>
</dbReference>
<evidence type="ECO:0000256" key="6">
    <source>
        <dbReference type="ARBA" id="ARBA00035160"/>
    </source>
</evidence>
<feature type="compositionally biased region" description="Basic and acidic residues" evidence="9">
    <location>
        <begin position="1"/>
        <end position="11"/>
    </location>
</feature>
<evidence type="ECO:0000256" key="8">
    <source>
        <dbReference type="RuleBase" id="RU003629"/>
    </source>
</evidence>
<reference evidence="11" key="1">
    <citation type="journal article" date="2019" name="Int. J. Syst. Evol. Microbiol.">
        <title>The Global Catalogue of Microorganisms (GCM) 10K type strain sequencing project: providing services to taxonomists for standard genome sequencing and annotation.</title>
        <authorList>
            <consortium name="The Broad Institute Genomics Platform"/>
            <consortium name="The Broad Institute Genome Sequencing Center for Infectious Disease"/>
            <person name="Wu L."/>
            <person name="Ma J."/>
        </authorList>
    </citation>
    <scope>NUCLEOTIDE SEQUENCE [LARGE SCALE GENOMIC DNA]</scope>
    <source>
        <strain evidence="11">CGMCC 4.7106</strain>
    </source>
</reference>